<evidence type="ECO:0000313" key="2">
    <source>
        <dbReference type="Proteomes" id="UP001161409"/>
    </source>
</evidence>
<reference evidence="1" key="1">
    <citation type="journal article" date="2014" name="Int. J. Syst. Evol. Microbiol.">
        <title>Complete genome of a new Firmicutes species belonging to the dominant human colonic microbiota ('Ruminococcus bicirculans') reveals two chromosomes and a selective capacity to utilize plant glucans.</title>
        <authorList>
            <consortium name="NISC Comparative Sequencing Program"/>
            <person name="Wegmann U."/>
            <person name="Louis P."/>
            <person name="Goesmann A."/>
            <person name="Henrissat B."/>
            <person name="Duncan S.H."/>
            <person name="Flint H.J."/>
        </authorList>
    </citation>
    <scope>NUCLEOTIDE SEQUENCE</scope>
    <source>
        <strain evidence="1">NBRC 103408</strain>
    </source>
</reference>
<name>A0ABQ5U1L8_9PROT</name>
<organism evidence="1 2">
    <name type="scientific">Sneathiella chinensis</name>
    <dbReference type="NCBI Taxonomy" id="349750"/>
    <lineage>
        <taxon>Bacteria</taxon>
        <taxon>Pseudomonadati</taxon>
        <taxon>Pseudomonadota</taxon>
        <taxon>Alphaproteobacteria</taxon>
        <taxon>Sneathiellales</taxon>
        <taxon>Sneathiellaceae</taxon>
        <taxon>Sneathiella</taxon>
    </lineage>
</organism>
<reference evidence="1" key="2">
    <citation type="submission" date="2023-01" db="EMBL/GenBank/DDBJ databases">
        <title>Draft genome sequence of Sneathiella chinensis strain NBRC 103408.</title>
        <authorList>
            <person name="Sun Q."/>
            <person name="Mori K."/>
        </authorList>
    </citation>
    <scope>NUCLEOTIDE SEQUENCE</scope>
    <source>
        <strain evidence="1">NBRC 103408</strain>
    </source>
</reference>
<sequence length="69" mass="7818">MNSVEGKGRSMNTEKNLRAIFEILSYLHVDAVQDGYPDLAERLEFTMNCAERHLKELKQAEAAVPELPV</sequence>
<accession>A0ABQ5U1L8</accession>
<keyword evidence="2" id="KW-1185">Reference proteome</keyword>
<gene>
    <name evidence="1" type="ORF">GCM10007924_04680</name>
</gene>
<dbReference type="Proteomes" id="UP001161409">
    <property type="component" value="Unassembled WGS sequence"/>
</dbReference>
<dbReference type="EMBL" id="BSNF01000001">
    <property type="protein sequence ID" value="GLQ05247.1"/>
    <property type="molecule type" value="Genomic_DNA"/>
</dbReference>
<comment type="caution">
    <text evidence="1">The sequence shown here is derived from an EMBL/GenBank/DDBJ whole genome shotgun (WGS) entry which is preliminary data.</text>
</comment>
<proteinExistence type="predicted"/>
<evidence type="ECO:0000313" key="1">
    <source>
        <dbReference type="EMBL" id="GLQ05247.1"/>
    </source>
</evidence>
<protein>
    <submittedName>
        <fullName evidence="1">Uncharacterized protein</fullName>
    </submittedName>
</protein>